<accession>A0A8H6XAD5</accession>
<protein>
    <recommendedName>
        <fullName evidence="3">PARP catalytic domain-containing protein</fullName>
    </recommendedName>
</protein>
<dbReference type="Gene3D" id="3.90.228.10">
    <property type="match status" value="1"/>
</dbReference>
<gene>
    <name evidence="1" type="ORF">MVEN_02136300</name>
</gene>
<proteinExistence type="predicted"/>
<dbReference type="OrthoDB" id="2419903at2759"/>
<organism evidence="1 2">
    <name type="scientific">Mycena venus</name>
    <dbReference type="NCBI Taxonomy" id="2733690"/>
    <lineage>
        <taxon>Eukaryota</taxon>
        <taxon>Fungi</taxon>
        <taxon>Dikarya</taxon>
        <taxon>Basidiomycota</taxon>
        <taxon>Agaricomycotina</taxon>
        <taxon>Agaricomycetes</taxon>
        <taxon>Agaricomycetidae</taxon>
        <taxon>Agaricales</taxon>
        <taxon>Marasmiineae</taxon>
        <taxon>Mycenaceae</taxon>
        <taxon>Mycena</taxon>
    </lineage>
</organism>
<name>A0A8H6XAD5_9AGAR</name>
<evidence type="ECO:0000313" key="2">
    <source>
        <dbReference type="Proteomes" id="UP000620124"/>
    </source>
</evidence>
<dbReference type="SUPFAM" id="SSF56399">
    <property type="entry name" value="ADP-ribosylation"/>
    <property type="match status" value="1"/>
</dbReference>
<dbReference type="EMBL" id="JACAZI010000022">
    <property type="protein sequence ID" value="KAF7336997.1"/>
    <property type="molecule type" value="Genomic_DNA"/>
</dbReference>
<evidence type="ECO:0008006" key="3">
    <source>
        <dbReference type="Google" id="ProtNLM"/>
    </source>
</evidence>
<dbReference type="AlphaFoldDB" id="A0A8H6XAD5"/>
<sequence>MPSLLHWGSRQKAQTPVQNDMCEQCGQKPKFIEPGGSRHPYCSRSCAKQAQGASPSACALRGCRATGKPAFSNFCSDEHGRRVVLLDSDSSCQTLTAIAGIPTDKPGDLCIACDRKMPGPRLKELAVGSTPFTDVRTQFLSEWDSLNAARPRIDKVYQVFVPRDVRARHNGYRANQRATEEIRVFHSAQCICDMGTKTPTLCNFKSCGICCIVKSSFNEFAFGERFNTGRFGEGIYSYRNPSLADVHATSATSTPYRVMIACDIAVESDFEVPDEESVFVPSADAIVPAFIIMYTV</sequence>
<keyword evidence="2" id="KW-1185">Reference proteome</keyword>
<comment type="caution">
    <text evidence="1">The sequence shown here is derived from an EMBL/GenBank/DDBJ whole genome shotgun (WGS) entry which is preliminary data.</text>
</comment>
<dbReference type="Proteomes" id="UP000620124">
    <property type="component" value="Unassembled WGS sequence"/>
</dbReference>
<reference evidence="1" key="1">
    <citation type="submission" date="2020-05" db="EMBL/GenBank/DDBJ databases">
        <title>Mycena genomes resolve the evolution of fungal bioluminescence.</title>
        <authorList>
            <person name="Tsai I.J."/>
        </authorList>
    </citation>
    <scope>NUCLEOTIDE SEQUENCE</scope>
    <source>
        <strain evidence="1">CCC161011</strain>
    </source>
</reference>
<evidence type="ECO:0000313" key="1">
    <source>
        <dbReference type="EMBL" id="KAF7336997.1"/>
    </source>
</evidence>